<dbReference type="SUPFAM" id="SSF46785">
    <property type="entry name" value="Winged helix' DNA-binding domain"/>
    <property type="match status" value="1"/>
</dbReference>
<dbReference type="GeneID" id="8098647"/>
<dbReference type="VEuPathDB" id="FungiDB:TSTA_001530"/>
<organism evidence="8 9">
    <name type="scientific">Talaromyces stipitatus (strain ATCC 10500 / CBS 375.48 / QM 6759 / NRRL 1006)</name>
    <name type="common">Penicillium stipitatum</name>
    <dbReference type="NCBI Taxonomy" id="441959"/>
    <lineage>
        <taxon>Eukaryota</taxon>
        <taxon>Fungi</taxon>
        <taxon>Dikarya</taxon>
        <taxon>Ascomycota</taxon>
        <taxon>Pezizomycotina</taxon>
        <taxon>Eurotiomycetes</taxon>
        <taxon>Eurotiomycetidae</taxon>
        <taxon>Eurotiales</taxon>
        <taxon>Trichocomaceae</taxon>
        <taxon>Talaromyces</taxon>
        <taxon>Talaromyces sect. Talaromyces</taxon>
    </lineage>
</organism>
<evidence type="ECO:0000256" key="3">
    <source>
        <dbReference type="ARBA" id="ARBA00022691"/>
    </source>
</evidence>
<dbReference type="InterPro" id="IPR016461">
    <property type="entry name" value="COMT-like"/>
</dbReference>
<feature type="compositionally biased region" description="Basic and acidic residues" evidence="5">
    <location>
        <begin position="190"/>
        <end position="210"/>
    </location>
</feature>
<evidence type="ECO:0000313" key="8">
    <source>
        <dbReference type="EMBL" id="EED12082.1"/>
    </source>
</evidence>
<keyword evidence="3" id="KW-0949">S-adenosyl-L-methionine</keyword>
<keyword evidence="9" id="KW-1185">Reference proteome</keyword>
<dbReference type="eggNOG" id="KOG3178">
    <property type="taxonomic scope" value="Eukaryota"/>
</dbReference>
<dbReference type="RefSeq" id="XP_002487736.1">
    <property type="nucleotide sequence ID" value="XM_002487691.1"/>
</dbReference>
<dbReference type="STRING" id="441959.B8MSK2"/>
<evidence type="ECO:0000259" key="7">
    <source>
        <dbReference type="Pfam" id="PF13843"/>
    </source>
</evidence>
<dbReference type="Gene3D" id="3.40.50.150">
    <property type="entry name" value="Vaccinia Virus protein VP39"/>
    <property type="match status" value="1"/>
</dbReference>
<dbReference type="OrthoDB" id="3562449at2759"/>
<evidence type="ECO:0000256" key="4">
    <source>
        <dbReference type="ARBA" id="ARBA00038277"/>
    </source>
</evidence>
<dbReference type="PANTHER" id="PTHR43712">
    <property type="entry name" value="PUTATIVE (AFU_ORTHOLOGUE AFUA_4G14580)-RELATED"/>
    <property type="match status" value="1"/>
</dbReference>
<dbReference type="HOGENOM" id="CLU_306778_0_0_1"/>
<name>B8MSK2_TALSN</name>
<gene>
    <name evidence="8" type="ORF">TSTA_001530</name>
</gene>
<sequence length="965" mass="109574">MSLTALAEEITKHAKILDSYITTHNLPQPSFEADGPLDFPISSITGDDEESVQLQLSRTILLNACQALYNLTIGPAASVVSSAQNHPYELFMLSTLHHFAIPQAVPLEGGATMAEIAAKTGLEEDMVSRIIKYACSYRIFREIAAPDGNLVLHTAASRAFVLHDGLRNSLDICLDERFRDMASMLLINRSPREQTEKQSEEKLGVDDGDSRGSNSGLAAFNRAFQTDEKYHAYMRNPEHRSVLLAMNGFLDYVMGATNMGGRNHDMDMLANGAIDWDSLGEALVVDVGGGHGNVSVSIAEKHPKLRFIVQDLPTVVSNGKKKIYSTAQRDPRVASRISFMAQDMFKPQPPQINADIFMFRFVINDWPDESAVKILQNLLPAMRNKTGCRVMVMDCLLPEAGAELSIVERLERTMDFSALAIHKGKERSVQDWRQLIGKVDSKLEIVQVYTKAHNAFGIIELALKGGASKISKTDTDETYTIFEKSLIVHWPYWRWGPHLWAPIAQIPETNDVQFEPLQTDKNRPPQLRIPSSIDVTDPYQISSLIFTESLWRVLADNTNLYAYTKESKNHNLHHRSWHPTTPEELKFHISAPPEVPGGFISTFYPPEPTPEQELRMSEEQLSRIWWHKVHIVLDMLRRASKNLDIPSANISIDEAIVRSHGRSSHTFKLPNKSISQGFKIFVLADHGYVYYFYPASRTQGVIEVGKVTSLTKTGQMVYELIQTLPRDSYNYNVYLDNYFTSIDLFKMLRDIQVGACGTTRAISAGKDFPDLLKKLKDLSNYIPYHKLYAIPVRDVLCVAWQDNNIVLALSTIHTVNKTEDYVERERRRPQKTSTNGPLVHREFGVQAVKNMLIPRLIDDYNYYMGGVDIANQHRAAYETHTKTFRSWWPLWNWCLDVDIINASKLHSLRCKELGIASLSHVQFRRRLSKQLLSFRPLSTVYQMKPMKRKTEDLQLPEHILLYGVI</sequence>
<dbReference type="InterPro" id="IPR036390">
    <property type="entry name" value="WH_DNA-bd_sf"/>
</dbReference>
<dbReference type="InterPro" id="IPR029526">
    <property type="entry name" value="PGBD"/>
</dbReference>
<dbReference type="EMBL" id="EQ962660">
    <property type="protein sequence ID" value="EED12082.1"/>
    <property type="molecule type" value="Genomic_DNA"/>
</dbReference>
<accession>B8MSK2</accession>
<dbReference type="InParanoid" id="B8MSK2"/>
<dbReference type="AlphaFoldDB" id="B8MSK2"/>
<evidence type="ECO:0000256" key="1">
    <source>
        <dbReference type="ARBA" id="ARBA00022603"/>
    </source>
</evidence>
<dbReference type="InterPro" id="IPR029063">
    <property type="entry name" value="SAM-dependent_MTases_sf"/>
</dbReference>
<dbReference type="InterPro" id="IPR036388">
    <property type="entry name" value="WH-like_DNA-bd_sf"/>
</dbReference>
<proteinExistence type="inferred from homology"/>
<evidence type="ECO:0000256" key="2">
    <source>
        <dbReference type="ARBA" id="ARBA00022679"/>
    </source>
</evidence>
<feature type="domain" description="O-methyltransferase C-terminal" evidence="6">
    <location>
        <begin position="283"/>
        <end position="437"/>
    </location>
</feature>
<dbReference type="Pfam" id="PF00891">
    <property type="entry name" value="Methyltransf_2"/>
    <property type="match status" value="1"/>
</dbReference>
<dbReference type="InterPro" id="IPR001077">
    <property type="entry name" value="COMT_C"/>
</dbReference>
<comment type="similarity">
    <text evidence="4">Belongs to the class I-like SAM-binding methyltransferase superfamily. Cation-independent O-methyltransferase family.</text>
</comment>
<evidence type="ECO:0000256" key="5">
    <source>
        <dbReference type="SAM" id="MobiDB-lite"/>
    </source>
</evidence>
<dbReference type="PANTHER" id="PTHR43712:SF5">
    <property type="entry name" value="O-METHYLTRANSFERASE ASQN-RELATED"/>
    <property type="match status" value="1"/>
</dbReference>
<evidence type="ECO:0000259" key="6">
    <source>
        <dbReference type="Pfam" id="PF00891"/>
    </source>
</evidence>
<feature type="region of interest" description="Disordered" evidence="5">
    <location>
        <begin position="189"/>
        <end position="214"/>
    </location>
</feature>
<protein>
    <submittedName>
        <fullName evidence="8">O-methyltransferase, putative</fullName>
    </submittedName>
</protein>
<keyword evidence="1 8" id="KW-0489">Methyltransferase</keyword>
<dbReference type="SUPFAM" id="SSF53335">
    <property type="entry name" value="S-adenosyl-L-methionine-dependent methyltransferases"/>
    <property type="match status" value="1"/>
</dbReference>
<dbReference type="Pfam" id="PF13843">
    <property type="entry name" value="DDE_Tnp_1_7"/>
    <property type="match status" value="1"/>
</dbReference>
<dbReference type="GO" id="GO:0008171">
    <property type="term" value="F:O-methyltransferase activity"/>
    <property type="evidence" value="ECO:0007669"/>
    <property type="project" value="InterPro"/>
</dbReference>
<feature type="domain" description="PiggyBac transposable element-derived protein" evidence="7">
    <location>
        <begin position="627"/>
        <end position="902"/>
    </location>
</feature>
<evidence type="ECO:0000313" key="9">
    <source>
        <dbReference type="Proteomes" id="UP000001745"/>
    </source>
</evidence>
<keyword evidence="2 8" id="KW-0808">Transferase</keyword>
<dbReference type="Proteomes" id="UP000001745">
    <property type="component" value="Unassembled WGS sequence"/>
</dbReference>
<reference evidence="9" key="1">
    <citation type="journal article" date="2015" name="Genome Announc.">
        <title>Genome sequence of the AIDS-associated pathogen Penicillium marneffei (ATCC18224) and its near taxonomic relative Talaromyces stipitatus (ATCC10500).</title>
        <authorList>
            <person name="Nierman W.C."/>
            <person name="Fedorova-Abrams N.D."/>
            <person name="Andrianopoulos A."/>
        </authorList>
    </citation>
    <scope>NUCLEOTIDE SEQUENCE [LARGE SCALE GENOMIC DNA]</scope>
    <source>
        <strain evidence="9">ATCC 10500 / CBS 375.48 / QM 6759 / NRRL 1006</strain>
    </source>
</reference>
<dbReference type="Gene3D" id="1.10.10.10">
    <property type="entry name" value="Winged helix-like DNA-binding domain superfamily/Winged helix DNA-binding domain"/>
    <property type="match status" value="1"/>
</dbReference>
<dbReference type="PROSITE" id="PS51683">
    <property type="entry name" value="SAM_OMT_II"/>
    <property type="match status" value="1"/>
</dbReference>
<dbReference type="GO" id="GO:0032259">
    <property type="term" value="P:methylation"/>
    <property type="evidence" value="ECO:0007669"/>
    <property type="project" value="UniProtKB-KW"/>
</dbReference>